<dbReference type="InterPro" id="IPR011330">
    <property type="entry name" value="Glyco_hydro/deAcase_b/a-brl"/>
</dbReference>
<keyword evidence="2" id="KW-1185">Reference proteome</keyword>
<organism evidence="1 2">
    <name type="scientific">Vineibacter terrae</name>
    <dbReference type="NCBI Taxonomy" id="2586908"/>
    <lineage>
        <taxon>Bacteria</taxon>
        <taxon>Pseudomonadati</taxon>
        <taxon>Pseudomonadota</taxon>
        <taxon>Alphaproteobacteria</taxon>
        <taxon>Hyphomicrobiales</taxon>
        <taxon>Vineibacter</taxon>
    </lineage>
</organism>
<proteinExistence type="predicted"/>
<comment type="caution">
    <text evidence="1">The sequence shown here is derived from an EMBL/GenBank/DDBJ whole genome shotgun (WGS) entry which is preliminary data.</text>
</comment>
<dbReference type="Proteomes" id="UP000321638">
    <property type="component" value="Unassembled WGS sequence"/>
</dbReference>
<dbReference type="GO" id="GO:0017168">
    <property type="term" value="F:5-oxoprolinase (ATP-hydrolyzing) activity"/>
    <property type="evidence" value="ECO:0007669"/>
    <property type="project" value="UniProtKB-EC"/>
</dbReference>
<dbReference type="AlphaFoldDB" id="A0A5C8PIS6"/>
<dbReference type="NCBIfam" id="NF003814">
    <property type="entry name" value="PRK05406.1-3"/>
    <property type="match status" value="1"/>
</dbReference>
<name>A0A5C8PIS6_9HYPH</name>
<dbReference type="EC" id="3.5.2.9" evidence="1"/>
<protein>
    <submittedName>
        <fullName evidence="1">5-oxoprolinase subunit PxpA</fullName>
        <ecNumber evidence="1">3.5.2.9</ecNumber>
    </submittedName>
</protein>
<keyword evidence="1" id="KW-0378">Hydrolase</keyword>
<evidence type="ECO:0000313" key="2">
    <source>
        <dbReference type="Proteomes" id="UP000321638"/>
    </source>
</evidence>
<accession>A0A5C8PIS6</accession>
<dbReference type="NCBIfam" id="NF003816">
    <property type="entry name" value="PRK05406.1-5"/>
    <property type="match status" value="1"/>
</dbReference>
<dbReference type="Pfam" id="PF03746">
    <property type="entry name" value="LamB_YcsF"/>
    <property type="match status" value="1"/>
</dbReference>
<evidence type="ECO:0000313" key="1">
    <source>
        <dbReference type="EMBL" id="TXL73715.1"/>
    </source>
</evidence>
<sequence>MTLLNCDMGESYGIWRLGDDRRIMPAIHIANVACGFHASDFNHMRATVRLAKANGVEVGAHPSLPDRQGFGRREMRISREELANCLIYQIGALKGFLDAEGMRLYHIKPHGSLYGMAARDPEIAHAICDAADVFKVALLGMINTEHERVYAARGHRFIAEYYVDLDYADDGSLIITQEHDPVDPQEAVNRGRRAIREGLTRSIGGKDIAVRADTICVHSDTPGAHLIAEALHRALLAEGLVEPRRAGALATSSTRST</sequence>
<gene>
    <name evidence="1" type="primary">pxpA</name>
    <name evidence="1" type="ORF">FHP25_20120</name>
</gene>
<dbReference type="InterPro" id="IPR005501">
    <property type="entry name" value="LamB/YcsF/PxpA-like"/>
</dbReference>
<dbReference type="PANTHER" id="PTHR30292">
    <property type="entry name" value="UNCHARACTERIZED PROTEIN YBGL-RELATED"/>
    <property type="match status" value="1"/>
</dbReference>
<dbReference type="SUPFAM" id="SSF88713">
    <property type="entry name" value="Glycoside hydrolase/deacetylase"/>
    <property type="match status" value="1"/>
</dbReference>
<reference evidence="1 2" key="1">
    <citation type="submission" date="2019-06" db="EMBL/GenBank/DDBJ databases">
        <title>New taxonomy in bacterial strain CC-CFT640, isolated from vineyard.</title>
        <authorList>
            <person name="Lin S.-Y."/>
            <person name="Tsai C.-F."/>
            <person name="Young C.-C."/>
        </authorList>
    </citation>
    <scope>NUCLEOTIDE SEQUENCE [LARGE SCALE GENOMIC DNA]</scope>
    <source>
        <strain evidence="1 2">CC-CFT640</strain>
    </source>
</reference>
<dbReference type="GO" id="GO:0005975">
    <property type="term" value="P:carbohydrate metabolic process"/>
    <property type="evidence" value="ECO:0007669"/>
    <property type="project" value="InterPro"/>
</dbReference>
<dbReference type="Gene3D" id="3.20.20.370">
    <property type="entry name" value="Glycoside hydrolase/deacetylase"/>
    <property type="match status" value="1"/>
</dbReference>
<dbReference type="RefSeq" id="WP_147848760.1">
    <property type="nucleotide sequence ID" value="NZ_VDUZ01000023.1"/>
</dbReference>
<dbReference type="EMBL" id="VDUZ01000023">
    <property type="protein sequence ID" value="TXL73715.1"/>
    <property type="molecule type" value="Genomic_DNA"/>
</dbReference>
<dbReference type="PANTHER" id="PTHR30292:SF0">
    <property type="entry name" value="5-OXOPROLINASE SUBUNIT A"/>
    <property type="match status" value="1"/>
</dbReference>
<dbReference type="OrthoDB" id="9773478at2"/>